<accession>S6AAI1</accession>
<keyword evidence="1" id="KW-1133">Transmembrane helix</keyword>
<dbReference type="OrthoDB" id="5137249at2"/>
<keyword evidence="1" id="KW-0812">Transmembrane</keyword>
<dbReference type="AlphaFoldDB" id="S6AAI1"/>
<evidence type="ECO:0000256" key="1">
    <source>
        <dbReference type="SAM" id="Phobius"/>
    </source>
</evidence>
<sequence>MGEAEVPALRALDIEIALAIPLGLWLGYLLSVLIVSMMTAETITFPVVITSSTYAYAALVILAAGVVSSLIVRNRVDCLDLVAVLKTRK</sequence>
<dbReference type="RefSeq" id="WP_009205096.1">
    <property type="nucleotide sequence ID" value="NC_022357.1"/>
</dbReference>
<name>S6AAI1_SULDS</name>
<feature type="transmembrane region" description="Helical" evidence="1">
    <location>
        <begin position="12"/>
        <end position="34"/>
    </location>
</feature>
<gene>
    <name evidence="2" type="ORF">SCD_n02089</name>
</gene>
<feature type="transmembrane region" description="Helical" evidence="1">
    <location>
        <begin position="54"/>
        <end position="72"/>
    </location>
</feature>
<reference evidence="2 3" key="1">
    <citation type="journal article" date="2012" name="Appl. Environ. Microbiol.">
        <title>Draft genome sequence of a psychrotolerant sulfur-oxidizing bacterium, Sulfuricella denitrificans skB26, and proteomic insights into cold adaptation.</title>
        <authorList>
            <person name="Watanabe T."/>
            <person name="Kojima H."/>
            <person name="Fukui M."/>
        </authorList>
    </citation>
    <scope>NUCLEOTIDE SEQUENCE [LARGE SCALE GENOMIC DNA]</scope>
    <source>
        <strain evidence="3">skB26</strain>
    </source>
</reference>
<keyword evidence="3" id="KW-1185">Reference proteome</keyword>
<keyword evidence="1" id="KW-0472">Membrane</keyword>
<organism evidence="2 3">
    <name type="scientific">Sulfuricella denitrificans (strain DSM 22764 / NBRC 105220 / skB26)</name>
    <dbReference type="NCBI Taxonomy" id="1163617"/>
    <lineage>
        <taxon>Bacteria</taxon>
        <taxon>Pseudomonadati</taxon>
        <taxon>Pseudomonadota</taxon>
        <taxon>Betaproteobacteria</taxon>
        <taxon>Nitrosomonadales</taxon>
        <taxon>Sulfuricellaceae</taxon>
        <taxon>Sulfuricella</taxon>
    </lineage>
</organism>
<evidence type="ECO:0008006" key="4">
    <source>
        <dbReference type="Google" id="ProtNLM"/>
    </source>
</evidence>
<dbReference type="KEGG" id="sdr:SCD_n02089"/>
<proteinExistence type="predicted"/>
<evidence type="ECO:0000313" key="2">
    <source>
        <dbReference type="EMBL" id="BAN35900.1"/>
    </source>
</evidence>
<dbReference type="STRING" id="1163617.SCD_n02089"/>
<dbReference type="eggNOG" id="COG0577">
    <property type="taxonomic scope" value="Bacteria"/>
</dbReference>
<evidence type="ECO:0000313" key="3">
    <source>
        <dbReference type="Proteomes" id="UP000015559"/>
    </source>
</evidence>
<protein>
    <recommendedName>
        <fullName evidence="4">ABC3 transporter permease protein domain-containing protein</fullName>
    </recommendedName>
</protein>
<dbReference type="HOGENOM" id="CLU_2453505_0_0_4"/>
<dbReference type="EMBL" id="AP013066">
    <property type="protein sequence ID" value="BAN35900.1"/>
    <property type="molecule type" value="Genomic_DNA"/>
</dbReference>
<dbReference type="Proteomes" id="UP000015559">
    <property type="component" value="Chromosome"/>
</dbReference>